<feature type="chain" id="PRO_5032270127" evidence="7">
    <location>
        <begin position="24"/>
        <end position="372"/>
    </location>
</feature>
<evidence type="ECO:0000256" key="1">
    <source>
        <dbReference type="ARBA" id="ARBA00004141"/>
    </source>
</evidence>
<feature type="signal peptide" evidence="7">
    <location>
        <begin position="1"/>
        <end position="23"/>
    </location>
</feature>
<dbReference type="InterPro" id="IPR046350">
    <property type="entry name" value="Cystatin_sf"/>
</dbReference>
<dbReference type="PROSITE" id="PS50920">
    <property type="entry name" value="SOLCAR"/>
    <property type="match status" value="1"/>
</dbReference>
<keyword evidence="3" id="KW-0677">Repeat</keyword>
<evidence type="ECO:0000256" key="4">
    <source>
        <dbReference type="ARBA" id="ARBA00023136"/>
    </source>
</evidence>
<dbReference type="SUPFAM" id="SSF54403">
    <property type="entry name" value="Cystatin/monellin"/>
    <property type="match status" value="1"/>
</dbReference>
<reference evidence="8" key="1">
    <citation type="submission" date="2020-01" db="EMBL/GenBank/DDBJ databases">
        <title>Genome sequence of Kobresia littledalei, the first chromosome-level genome in the family Cyperaceae.</title>
        <authorList>
            <person name="Qu G."/>
        </authorList>
    </citation>
    <scope>NUCLEOTIDE SEQUENCE</scope>
    <source>
        <strain evidence="8">C.B.Clarke</strain>
        <tissue evidence="8">Leaf</tissue>
    </source>
</reference>
<dbReference type="InterPro" id="IPR018108">
    <property type="entry name" value="MCP_transmembrane"/>
</dbReference>
<comment type="caution">
    <text evidence="8">The sequence shown here is derived from an EMBL/GenBank/DDBJ whole genome shotgun (WGS) entry which is preliminary data.</text>
</comment>
<keyword evidence="2 5" id="KW-0812">Transmembrane</keyword>
<feature type="repeat" description="Solcar" evidence="5">
    <location>
        <begin position="191"/>
        <end position="313"/>
    </location>
</feature>
<organism evidence="8 9">
    <name type="scientific">Carex littledalei</name>
    <dbReference type="NCBI Taxonomy" id="544730"/>
    <lineage>
        <taxon>Eukaryota</taxon>
        <taxon>Viridiplantae</taxon>
        <taxon>Streptophyta</taxon>
        <taxon>Embryophyta</taxon>
        <taxon>Tracheophyta</taxon>
        <taxon>Spermatophyta</taxon>
        <taxon>Magnoliopsida</taxon>
        <taxon>Liliopsida</taxon>
        <taxon>Poales</taxon>
        <taxon>Cyperaceae</taxon>
        <taxon>Cyperoideae</taxon>
        <taxon>Cariceae</taxon>
        <taxon>Carex</taxon>
        <taxon>Carex subgen. Euthyceras</taxon>
    </lineage>
</organism>
<dbReference type="PANTHER" id="PTHR24089">
    <property type="entry name" value="SOLUTE CARRIER FAMILY 25"/>
    <property type="match status" value="1"/>
</dbReference>
<evidence type="ECO:0000256" key="3">
    <source>
        <dbReference type="ARBA" id="ARBA00022737"/>
    </source>
</evidence>
<dbReference type="EMBL" id="SWLB01000005">
    <property type="protein sequence ID" value="KAF3338372.1"/>
    <property type="molecule type" value="Genomic_DNA"/>
</dbReference>
<evidence type="ECO:0000256" key="2">
    <source>
        <dbReference type="ARBA" id="ARBA00022692"/>
    </source>
</evidence>
<dbReference type="GO" id="GO:0055085">
    <property type="term" value="P:transmembrane transport"/>
    <property type="evidence" value="ECO:0007669"/>
    <property type="project" value="UniProtKB-ARBA"/>
</dbReference>
<dbReference type="GO" id="GO:0015711">
    <property type="term" value="P:organic anion transport"/>
    <property type="evidence" value="ECO:0007669"/>
    <property type="project" value="UniProtKB-ARBA"/>
</dbReference>
<dbReference type="InterPro" id="IPR023395">
    <property type="entry name" value="MCP_dom_sf"/>
</dbReference>
<dbReference type="AlphaFoldDB" id="A0A833RBJ4"/>
<protein>
    <submittedName>
        <fullName evidence="8">Mitochondrial thiamine pyrophosphate carrier-like protein</fullName>
    </submittedName>
</protein>
<dbReference type="Gene3D" id="1.50.40.10">
    <property type="entry name" value="Mitochondrial carrier domain"/>
    <property type="match status" value="1"/>
</dbReference>
<dbReference type="Gene3D" id="3.10.450.10">
    <property type="match status" value="1"/>
</dbReference>
<keyword evidence="6" id="KW-0813">Transport</keyword>
<sequence>MASQSSLALVLFLVLVGASTLTAYQVYPINYFDKQTLENLGKFAVDEYNKKGEPNLYFVEVVNGSLVEVTNIDYVWYLELKAAKCSEPHTQAMYLAQIFDNKLIELKVAVWMCMLSKRWKHFWTSLPFPNISCDILRKASLKGMATFLGFSGDNFLTAGSEGFLGTGVGGEWFLGTGRATRSESEESGQLNRALVDTLAGAIAGGISRTVTSPLDVIKIRFQVQLEPTTTWTLLQKEMYRPSKYRGLQQTTKEIFREEASTLVCCYYLNAMCFIMMPVKGSLQGFWRGNVPGLLLYMPYTAIQFTVLHKFKTFASGSSKAEDHLQLSQYWSYLSGGFAGCAATVGSYPFDLLRTILASQGEPKVTIIIATYS</sequence>
<evidence type="ECO:0000256" key="6">
    <source>
        <dbReference type="RuleBase" id="RU000488"/>
    </source>
</evidence>
<dbReference type="SUPFAM" id="SSF103506">
    <property type="entry name" value="Mitochondrial carrier"/>
    <property type="match status" value="1"/>
</dbReference>
<accession>A0A833RBJ4</accession>
<name>A0A833RBJ4_9POAL</name>
<dbReference type="Proteomes" id="UP000623129">
    <property type="component" value="Unassembled WGS sequence"/>
</dbReference>
<comment type="similarity">
    <text evidence="6">Belongs to the mitochondrial carrier (TC 2.A.29) family.</text>
</comment>
<evidence type="ECO:0000256" key="5">
    <source>
        <dbReference type="PROSITE-ProRule" id="PRU00282"/>
    </source>
</evidence>
<dbReference type="GO" id="GO:0016020">
    <property type="term" value="C:membrane"/>
    <property type="evidence" value="ECO:0007669"/>
    <property type="project" value="UniProtKB-SubCell"/>
</dbReference>
<gene>
    <name evidence="8" type="ORF">FCM35_KLT17209</name>
</gene>
<comment type="subcellular location">
    <subcellularLocation>
        <location evidence="1">Membrane</location>
        <topology evidence="1">Multi-pass membrane protein</topology>
    </subcellularLocation>
</comment>
<evidence type="ECO:0000256" key="7">
    <source>
        <dbReference type="SAM" id="SignalP"/>
    </source>
</evidence>
<keyword evidence="4 5" id="KW-0472">Membrane</keyword>
<keyword evidence="7" id="KW-0732">Signal</keyword>
<dbReference type="GO" id="GO:0015748">
    <property type="term" value="P:organophosphate ester transport"/>
    <property type="evidence" value="ECO:0007669"/>
    <property type="project" value="UniProtKB-ARBA"/>
</dbReference>
<keyword evidence="9" id="KW-1185">Reference proteome</keyword>
<dbReference type="OrthoDB" id="18574at2759"/>
<dbReference type="Pfam" id="PF00153">
    <property type="entry name" value="Mito_carr"/>
    <property type="match status" value="1"/>
</dbReference>
<evidence type="ECO:0000313" key="9">
    <source>
        <dbReference type="Proteomes" id="UP000623129"/>
    </source>
</evidence>
<proteinExistence type="inferred from homology"/>
<evidence type="ECO:0000313" key="8">
    <source>
        <dbReference type="EMBL" id="KAF3338372.1"/>
    </source>
</evidence>